<accession>A0A410QCH9</accession>
<dbReference type="InterPro" id="IPR000182">
    <property type="entry name" value="GNAT_dom"/>
</dbReference>
<protein>
    <submittedName>
        <fullName evidence="4">GNAT family N-acetyltransferase</fullName>
    </submittedName>
</protein>
<sequence>MDWNIRKFEDLNNKELYDILRLRNQVFIVEQNCPYEDCDNRDKDAYHLFLENNEEIIAYLRILKRGVSYEEVSIGRVVVDKKYRRKDIARNMMVKAIDFIERSLKEREIRISAQAYLVNFYKSFGFKEVSEPYLEDNIPHIEMFYSRVI</sequence>
<evidence type="ECO:0000256" key="2">
    <source>
        <dbReference type="ARBA" id="ARBA00023315"/>
    </source>
</evidence>
<dbReference type="RefSeq" id="WP_071138686.1">
    <property type="nucleotide sequence ID" value="NZ_CP035282.1"/>
</dbReference>
<keyword evidence="1 4" id="KW-0808">Transferase</keyword>
<keyword evidence="2" id="KW-0012">Acyltransferase</keyword>
<dbReference type="GO" id="GO:0008080">
    <property type="term" value="F:N-acetyltransferase activity"/>
    <property type="evidence" value="ECO:0007669"/>
    <property type="project" value="UniProtKB-ARBA"/>
</dbReference>
<dbReference type="Pfam" id="PF13673">
    <property type="entry name" value="Acetyltransf_10"/>
    <property type="match status" value="1"/>
</dbReference>
<dbReference type="Gene3D" id="3.40.630.30">
    <property type="match status" value="1"/>
</dbReference>
<dbReference type="PROSITE" id="PS51186">
    <property type="entry name" value="GNAT"/>
    <property type="match status" value="1"/>
</dbReference>
<reference evidence="5" key="1">
    <citation type="submission" date="2019-01" db="EMBL/GenBank/DDBJ databases">
        <title>Draft genomes of a novel of Sporanaerobacter strains.</title>
        <authorList>
            <person name="Ma S."/>
        </authorList>
    </citation>
    <scope>NUCLEOTIDE SEQUENCE [LARGE SCALE GENOMIC DNA]</scope>
    <source>
        <strain evidence="5">NJN-17</strain>
    </source>
</reference>
<dbReference type="Proteomes" id="UP000287969">
    <property type="component" value="Chromosome"/>
</dbReference>
<evidence type="ECO:0000256" key="1">
    <source>
        <dbReference type="ARBA" id="ARBA00022679"/>
    </source>
</evidence>
<proteinExistence type="predicted"/>
<dbReference type="PANTHER" id="PTHR10908">
    <property type="entry name" value="SEROTONIN N-ACETYLTRANSFERASE"/>
    <property type="match status" value="1"/>
</dbReference>
<dbReference type="KEGG" id="spoa:EQM13_08890"/>
<dbReference type="OrthoDB" id="9796171at2"/>
<feature type="domain" description="N-acetyltransferase" evidence="3">
    <location>
        <begin position="6"/>
        <end position="148"/>
    </location>
</feature>
<dbReference type="SUPFAM" id="SSF55729">
    <property type="entry name" value="Acyl-CoA N-acyltransferases (Nat)"/>
    <property type="match status" value="1"/>
</dbReference>
<dbReference type="PANTHER" id="PTHR10908:SF0">
    <property type="entry name" value="SEROTONIN N-ACETYLTRANSFERASE"/>
    <property type="match status" value="1"/>
</dbReference>
<keyword evidence="5" id="KW-1185">Reference proteome</keyword>
<evidence type="ECO:0000259" key="3">
    <source>
        <dbReference type="PROSITE" id="PS51186"/>
    </source>
</evidence>
<evidence type="ECO:0000313" key="5">
    <source>
        <dbReference type="Proteomes" id="UP000287969"/>
    </source>
</evidence>
<dbReference type="CDD" id="cd04301">
    <property type="entry name" value="NAT_SF"/>
    <property type="match status" value="1"/>
</dbReference>
<name>A0A410QCH9_9FIRM</name>
<organism evidence="4 5">
    <name type="scientific">Acidilutibacter cellobiosedens</name>
    <dbReference type="NCBI Taxonomy" id="2507161"/>
    <lineage>
        <taxon>Bacteria</taxon>
        <taxon>Bacillati</taxon>
        <taxon>Bacillota</taxon>
        <taxon>Tissierellia</taxon>
        <taxon>Tissierellales</taxon>
        <taxon>Acidilutibacteraceae</taxon>
        <taxon>Acidilutibacter</taxon>
    </lineage>
</organism>
<dbReference type="AlphaFoldDB" id="A0A410QCH9"/>
<gene>
    <name evidence="4" type="ORF">EQM13_08890</name>
</gene>
<dbReference type="InterPro" id="IPR016181">
    <property type="entry name" value="Acyl_CoA_acyltransferase"/>
</dbReference>
<dbReference type="EMBL" id="CP035282">
    <property type="protein sequence ID" value="QAT61695.1"/>
    <property type="molecule type" value="Genomic_DNA"/>
</dbReference>
<dbReference type="InterPro" id="IPR051635">
    <property type="entry name" value="SNAT-like"/>
</dbReference>
<evidence type="ECO:0000313" key="4">
    <source>
        <dbReference type="EMBL" id="QAT61695.1"/>
    </source>
</evidence>